<dbReference type="InterPro" id="IPR042099">
    <property type="entry name" value="ANL_N_sf"/>
</dbReference>
<evidence type="ECO:0000313" key="10">
    <source>
        <dbReference type="EMBL" id="MFC5592006.1"/>
    </source>
</evidence>
<evidence type="ECO:0000256" key="2">
    <source>
        <dbReference type="ARBA" id="ARBA00013275"/>
    </source>
</evidence>
<dbReference type="Pfam" id="PF16177">
    <property type="entry name" value="ACAS_N"/>
    <property type="match status" value="1"/>
</dbReference>
<feature type="domain" description="Acetyl-coenzyme A synthetase N-terminal" evidence="9">
    <location>
        <begin position="35"/>
        <end position="86"/>
    </location>
</feature>
<dbReference type="PROSITE" id="PS00455">
    <property type="entry name" value="AMP_BINDING"/>
    <property type="match status" value="1"/>
</dbReference>
<dbReference type="Proteomes" id="UP001596109">
    <property type="component" value="Unassembled WGS sequence"/>
</dbReference>
<dbReference type="PANTHER" id="PTHR24095:SF14">
    <property type="entry name" value="ACETYL-COENZYME A SYNTHETASE 1"/>
    <property type="match status" value="1"/>
</dbReference>
<dbReference type="Gene3D" id="3.30.300.30">
    <property type="match status" value="1"/>
</dbReference>
<dbReference type="NCBIfam" id="NF001208">
    <property type="entry name" value="PRK00174.1"/>
    <property type="match status" value="1"/>
</dbReference>
<evidence type="ECO:0000256" key="4">
    <source>
        <dbReference type="ARBA" id="ARBA00022741"/>
    </source>
</evidence>
<protein>
    <recommendedName>
        <fullName evidence="2">acetate--CoA ligase</fullName>
        <ecNumber evidence="2">6.2.1.1</ecNumber>
    </recommendedName>
</protein>
<evidence type="ECO:0000256" key="3">
    <source>
        <dbReference type="ARBA" id="ARBA00022598"/>
    </source>
</evidence>
<dbReference type="InterPro" id="IPR045851">
    <property type="entry name" value="AMP-bd_C_sf"/>
</dbReference>
<feature type="domain" description="AMP-binding enzyme C-terminal" evidence="8">
    <location>
        <begin position="535"/>
        <end position="613"/>
    </location>
</feature>
<dbReference type="GO" id="GO:0003987">
    <property type="term" value="F:acetate-CoA ligase activity"/>
    <property type="evidence" value="ECO:0007669"/>
    <property type="project" value="UniProtKB-EC"/>
</dbReference>
<gene>
    <name evidence="10" type="ORF">ACFPRA_24315</name>
</gene>
<evidence type="ECO:0000256" key="1">
    <source>
        <dbReference type="ARBA" id="ARBA00006432"/>
    </source>
</evidence>
<dbReference type="RefSeq" id="WP_381440556.1">
    <property type="nucleotide sequence ID" value="NZ_JBHSNO010000022.1"/>
</dbReference>
<dbReference type="InterPro" id="IPR020845">
    <property type="entry name" value="AMP-binding_CS"/>
</dbReference>
<keyword evidence="5" id="KW-0067">ATP-binding</keyword>
<dbReference type="InterPro" id="IPR025110">
    <property type="entry name" value="AMP-bd_C"/>
</dbReference>
<organism evidence="10 11">
    <name type="scientific">Sporosarcina soli</name>
    <dbReference type="NCBI Taxonomy" id="334736"/>
    <lineage>
        <taxon>Bacteria</taxon>
        <taxon>Bacillati</taxon>
        <taxon>Bacillota</taxon>
        <taxon>Bacilli</taxon>
        <taxon>Bacillales</taxon>
        <taxon>Caryophanaceae</taxon>
        <taxon>Sporosarcina</taxon>
    </lineage>
</organism>
<dbReference type="Pfam" id="PF13193">
    <property type="entry name" value="AMP-binding_C"/>
    <property type="match status" value="1"/>
</dbReference>
<keyword evidence="4" id="KW-0547">Nucleotide-binding</keyword>
<proteinExistence type="inferred from homology"/>
<dbReference type="Gene3D" id="3.40.50.12780">
    <property type="entry name" value="N-terminal domain of ligase-like"/>
    <property type="match status" value="1"/>
</dbReference>
<dbReference type="EC" id="6.2.1.1" evidence="2"/>
<evidence type="ECO:0000259" key="9">
    <source>
        <dbReference type="Pfam" id="PF16177"/>
    </source>
</evidence>
<keyword evidence="6" id="KW-0007">Acetylation</keyword>
<evidence type="ECO:0000259" key="8">
    <source>
        <dbReference type="Pfam" id="PF13193"/>
    </source>
</evidence>
<feature type="domain" description="AMP-dependent synthetase/ligase" evidence="7">
    <location>
        <begin position="91"/>
        <end position="476"/>
    </location>
</feature>
<comment type="similarity">
    <text evidence="1">Belongs to the ATP-dependent AMP-binding enzyme family.</text>
</comment>
<accession>A0ABW0TR86</accession>
<evidence type="ECO:0000256" key="6">
    <source>
        <dbReference type="ARBA" id="ARBA00022990"/>
    </source>
</evidence>
<dbReference type="EMBL" id="JBHSNO010000022">
    <property type="protein sequence ID" value="MFC5592006.1"/>
    <property type="molecule type" value="Genomic_DNA"/>
</dbReference>
<dbReference type="Pfam" id="PF00501">
    <property type="entry name" value="AMP-binding"/>
    <property type="match status" value="1"/>
</dbReference>
<dbReference type="PANTHER" id="PTHR24095">
    <property type="entry name" value="ACETYL-COENZYME A SYNTHETASE"/>
    <property type="match status" value="1"/>
</dbReference>
<sequence length="655" mass="72666">MDINGIFQVVSNSKLIFPNEEKVRSTSIGSTEAFQKLLRQSQEDPATFWDNAARDLEWYEPWTETISGQLPDFRFFVNGISNPSINLLDRHVENGAGNRTALIWEGENGDSKFYTYNMLLAEVNRFANVLRSLGVKKGDGVAVFLPNLAEAFIAILACFRIGAIYNAVFSGYSEKSLADRLISFEPKVVVTADATERRGKVIQLKEKVDHVVPTIPSVEAVVVVDRLGLEVEMKEGRDYWWHELTKKASIVCEPERMEANESGLVFYTSGTTGKPKGVVHSGMAFVIQNYIYAKYHLDHHDDDVFWCTADIGWLTMHIWGITGALANGVTTVVYEGAVDYPEKDRFYQIIEKYRVNKLFTAPTALRMLKSMGEKPLAQFDLSCLDVISLVGEPFDTETWHWTYDVLGKKKIYINNTWGQTETAGSPIAGAAWLTPMKPGSSGTAFLGAVFDVVDEEGNPVQPGQLGNLVINKPFPMLCRTLWKEPERYYASYFSQVDGSYYASDLALIDEDGYIWVVGRSDDAFNVAGHRLSTLEMESAVLECKGVAECAVIGVPDEIKGEVPVVFVRLADGFEGGEEIIQRINDNIVQQIGKIASPKEVIITNTLPKTVSGKIMRRLLKEIVATGKVAGDITGLEDPSTVEDIQNIVGDGLVTK</sequence>
<name>A0ABW0TR86_9BACL</name>
<dbReference type="SUPFAM" id="SSF56801">
    <property type="entry name" value="Acetyl-CoA synthetase-like"/>
    <property type="match status" value="1"/>
</dbReference>
<reference evidence="11" key="1">
    <citation type="journal article" date="2019" name="Int. J. Syst. Evol. Microbiol.">
        <title>The Global Catalogue of Microorganisms (GCM) 10K type strain sequencing project: providing services to taxonomists for standard genome sequencing and annotation.</title>
        <authorList>
            <consortium name="The Broad Institute Genomics Platform"/>
            <consortium name="The Broad Institute Genome Sequencing Center for Infectious Disease"/>
            <person name="Wu L."/>
            <person name="Ma J."/>
        </authorList>
    </citation>
    <scope>NUCLEOTIDE SEQUENCE [LARGE SCALE GENOMIC DNA]</scope>
    <source>
        <strain evidence="11">CGMCC 4.1434</strain>
    </source>
</reference>
<comment type="caution">
    <text evidence="10">The sequence shown here is derived from an EMBL/GenBank/DDBJ whole genome shotgun (WGS) entry which is preliminary data.</text>
</comment>
<keyword evidence="3 10" id="KW-0436">Ligase</keyword>
<dbReference type="InterPro" id="IPR032387">
    <property type="entry name" value="ACAS_N"/>
</dbReference>
<evidence type="ECO:0000256" key="5">
    <source>
        <dbReference type="ARBA" id="ARBA00022840"/>
    </source>
</evidence>
<dbReference type="InterPro" id="IPR000873">
    <property type="entry name" value="AMP-dep_synth/lig_dom"/>
</dbReference>
<keyword evidence="11" id="KW-1185">Reference proteome</keyword>
<evidence type="ECO:0000313" key="11">
    <source>
        <dbReference type="Proteomes" id="UP001596109"/>
    </source>
</evidence>
<evidence type="ECO:0000259" key="7">
    <source>
        <dbReference type="Pfam" id="PF00501"/>
    </source>
</evidence>